<dbReference type="AlphaFoldDB" id="A0A392RPN5"/>
<reference evidence="2 3" key="1">
    <citation type="journal article" date="2018" name="Front. Plant Sci.">
        <title>Red Clover (Trifolium pratense) and Zigzag Clover (T. medium) - A Picture of Genomic Similarities and Differences.</title>
        <authorList>
            <person name="Dluhosova J."/>
            <person name="Istvanek J."/>
            <person name="Nedelnik J."/>
            <person name="Repkova J."/>
        </authorList>
    </citation>
    <scope>NUCLEOTIDE SEQUENCE [LARGE SCALE GENOMIC DNA]</scope>
    <source>
        <strain evidence="3">cv. 10/8</strain>
        <tissue evidence="2">Leaf</tissue>
    </source>
</reference>
<organism evidence="2 3">
    <name type="scientific">Trifolium medium</name>
    <dbReference type="NCBI Taxonomy" id="97028"/>
    <lineage>
        <taxon>Eukaryota</taxon>
        <taxon>Viridiplantae</taxon>
        <taxon>Streptophyta</taxon>
        <taxon>Embryophyta</taxon>
        <taxon>Tracheophyta</taxon>
        <taxon>Spermatophyta</taxon>
        <taxon>Magnoliopsida</taxon>
        <taxon>eudicotyledons</taxon>
        <taxon>Gunneridae</taxon>
        <taxon>Pentapetalae</taxon>
        <taxon>rosids</taxon>
        <taxon>fabids</taxon>
        <taxon>Fabales</taxon>
        <taxon>Fabaceae</taxon>
        <taxon>Papilionoideae</taxon>
        <taxon>50 kb inversion clade</taxon>
        <taxon>NPAAA clade</taxon>
        <taxon>Hologalegina</taxon>
        <taxon>IRL clade</taxon>
        <taxon>Trifolieae</taxon>
        <taxon>Trifolium</taxon>
    </lineage>
</organism>
<keyword evidence="3" id="KW-1185">Reference proteome</keyword>
<evidence type="ECO:0000259" key="1">
    <source>
        <dbReference type="Pfam" id="PF07727"/>
    </source>
</evidence>
<dbReference type="EMBL" id="LXQA010252765">
    <property type="protein sequence ID" value="MCI38172.1"/>
    <property type="molecule type" value="Genomic_DNA"/>
</dbReference>
<protein>
    <submittedName>
        <fullName evidence="2">Gag-pol polyprotein</fullName>
    </submittedName>
</protein>
<proteinExistence type="predicted"/>
<sequence length="46" mass="5304">MIAQIYVDDIVFGGMSNKMVQHFVQQMQSEFEMSLVGELTYFLGLQ</sequence>
<evidence type="ECO:0000313" key="3">
    <source>
        <dbReference type="Proteomes" id="UP000265520"/>
    </source>
</evidence>
<dbReference type="Proteomes" id="UP000265520">
    <property type="component" value="Unassembled WGS sequence"/>
</dbReference>
<dbReference type="InterPro" id="IPR013103">
    <property type="entry name" value="RVT_2"/>
</dbReference>
<comment type="caution">
    <text evidence="2">The sequence shown here is derived from an EMBL/GenBank/DDBJ whole genome shotgun (WGS) entry which is preliminary data.</text>
</comment>
<dbReference type="Pfam" id="PF07727">
    <property type="entry name" value="RVT_2"/>
    <property type="match status" value="1"/>
</dbReference>
<name>A0A392RPN5_9FABA</name>
<evidence type="ECO:0000313" key="2">
    <source>
        <dbReference type="EMBL" id="MCI38172.1"/>
    </source>
</evidence>
<feature type="domain" description="Reverse transcriptase Ty1/copia-type" evidence="1">
    <location>
        <begin position="2"/>
        <end position="45"/>
    </location>
</feature>
<accession>A0A392RPN5</accession>
<feature type="non-terminal residue" evidence="2">
    <location>
        <position position="46"/>
    </location>
</feature>